<sequence length="238" mass="25874">MIDFELVVPDGWVQIPTTADTPALRRRIIEEVIRHHLPESLPRDKAGPWRRMLRRELTEATDEASRQNARSVLLPLAEFSGVRLPGSMLVTVLESEATREEDVEDPEQLLTSLLADAGRDGVRLEIGGGPAVRVASVAESSRIGRKAPSRRVSYYVAHPEEPGVWGLLTFTVLSDGDVEAAPVQAVVLLFDAIVTTLRWADRIDVPTEEEVLAGLAPLPGENEPVAALVGSEADVNPA</sequence>
<dbReference type="Proteomes" id="UP000248889">
    <property type="component" value="Unassembled WGS sequence"/>
</dbReference>
<dbReference type="EMBL" id="QKYN01000036">
    <property type="protein sequence ID" value="RAG85926.1"/>
    <property type="molecule type" value="Genomic_DNA"/>
</dbReference>
<name>A0A2X0J6N5_9ACTN</name>
<protein>
    <submittedName>
        <fullName evidence="1">Uncharacterized protein</fullName>
    </submittedName>
</protein>
<reference evidence="1 2" key="1">
    <citation type="submission" date="2018-06" db="EMBL/GenBank/DDBJ databases">
        <title>Streptacidiphilus pinicola sp. nov., isolated from pine grove soil.</title>
        <authorList>
            <person name="Roh S.G."/>
            <person name="Park S."/>
            <person name="Kim M.-K."/>
            <person name="Yun B.-R."/>
            <person name="Park J."/>
            <person name="Kim M.J."/>
            <person name="Kim Y.S."/>
            <person name="Kim S.B."/>
        </authorList>
    </citation>
    <scope>NUCLEOTIDE SEQUENCE [LARGE SCALE GENOMIC DNA]</scope>
    <source>
        <strain evidence="1 2">MMS16-CNU450</strain>
    </source>
</reference>
<accession>A0A2X0J6N5</accession>
<keyword evidence="2" id="KW-1185">Reference proteome</keyword>
<proteinExistence type="predicted"/>
<dbReference type="OrthoDB" id="4332270at2"/>
<dbReference type="AlphaFoldDB" id="A0A2X0J6N5"/>
<comment type="caution">
    <text evidence="1">The sequence shown here is derived from an EMBL/GenBank/DDBJ whole genome shotgun (WGS) entry which is preliminary data.</text>
</comment>
<evidence type="ECO:0000313" key="1">
    <source>
        <dbReference type="EMBL" id="RAG85926.1"/>
    </source>
</evidence>
<dbReference type="RefSeq" id="WP_111500366.1">
    <property type="nucleotide sequence ID" value="NZ_QKYN01000036.1"/>
</dbReference>
<gene>
    <name evidence="1" type="ORF">DN069_09115</name>
</gene>
<evidence type="ECO:0000313" key="2">
    <source>
        <dbReference type="Proteomes" id="UP000248889"/>
    </source>
</evidence>
<organism evidence="1 2">
    <name type="scientific">Streptacidiphilus pinicola</name>
    <dbReference type="NCBI Taxonomy" id="2219663"/>
    <lineage>
        <taxon>Bacteria</taxon>
        <taxon>Bacillati</taxon>
        <taxon>Actinomycetota</taxon>
        <taxon>Actinomycetes</taxon>
        <taxon>Kitasatosporales</taxon>
        <taxon>Streptomycetaceae</taxon>
        <taxon>Streptacidiphilus</taxon>
    </lineage>
</organism>